<feature type="compositionally biased region" description="Basic and acidic residues" evidence="14">
    <location>
        <begin position="759"/>
        <end position="771"/>
    </location>
</feature>
<feature type="compositionally biased region" description="Acidic residues" evidence="14">
    <location>
        <begin position="777"/>
        <end position="790"/>
    </location>
</feature>
<sequence length="1063" mass="116950">MAIPYAFVTLVTSDSYLPGALALVAALRDVHPSPPEPPEVEFQTVCLVTPETVDVSTVKLLRRAYDVVVGVEVIDQQDVEGLRLLGRPDLSHVLTKLHVFRLTQYSKIIFLDADILPIRPLSHLFTLPHDFSAVPDVGWPDIFNSGMMVLTPGEDKFKELQELAKTKGSWDGGDQGLLNEWRGPNWNRLSFIYNTTPTAAYTYAPAYERFGSQIAAIHFIGANKPWREIPYRGPASKEFQEEATQPQRAYNYSALVDRWYAVYDKHYRSQPVGPVPEFQVSQYSSAWDEKTGIGAEAASTAGGMTPGGALGLEELRRIAVEGMGAYGGGSSGSVGPVGARREGEYRSLPLEGRFDLMRPRREEKPSEQGSDDQRTPTAEHPRLGSGSTPRMETLPTPGPDEYPPAPARHGHTLPPTPWQPPSGDQGWQPPPGDQVWQQSQQDHSGEWYHQQHSHEQSGQHQHHDHGQHHQHHEHRQHPQHHQHGQHHEHGHQYQRHEHGQHRQHGGPSHHEHHQQHEHQHHGGQHQEHHHHHSPPRRPSSPPLLSWNPAVEPPPRTAPPASAFPTDTYFPNVWDQTPSKQHDVAYHAHPGSSSSEHQGPFFEPPPPAAIPERLLREGHYTNVIGQTPQGQPGSPSAPAPDPMKVKTVFPWEEKPRHVPVRAFPSTDAPPPRAVFIEEQKVQSPPPAEPERTTSPGRSPVRSPIAYTQPPPPPPPTKGFPKKLAYTNAWDTVPSITKYATKLVRPSHRANPAPTIDEDDGFRKGYRSWETRSEASSFDGDDEGANDEDDDDASHNGDDSSRERGGSRRRRTSSGSTGALTPTGTGPSGKGKYRTQGVQTIPREMRSKSVQVTLIGKSTKGSDDLDQEPVAKRSPPRPSLKTRGRTGSGATLKNWSPTGGPGSPIVATRSGSPALDSPALLPPPRPVVPHWDSPSGMKSPRNFSPPMAGSPKGGSPIHSPPHAYTRVRSPPQQTVVTSPSQKPLMSPQITRTSSNETGLASSPSSVGPISPSDGQPIPGPPRKTASRVWDPTRSVDIFKKGSEEVLARFLRMTPQSWDEEGGERS</sequence>
<dbReference type="FunFam" id="3.90.550.10:FF:000092">
    <property type="entry name" value="Glycogenin 2"/>
    <property type="match status" value="1"/>
</dbReference>
<evidence type="ECO:0000313" key="15">
    <source>
        <dbReference type="EMBL" id="EPQ60404.1"/>
    </source>
</evidence>
<keyword evidence="4" id="KW-0808">Transferase</keyword>
<evidence type="ECO:0000256" key="14">
    <source>
        <dbReference type="SAM" id="MobiDB-lite"/>
    </source>
</evidence>
<feature type="compositionally biased region" description="Basic and acidic residues" evidence="14">
    <location>
        <begin position="791"/>
        <end position="804"/>
    </location>
</feature>
<dbReference type="STRING" id="670483.S7S3J1"/>
<feature type="compositionally biased region" description="Polar residues" evidence="14">
    <location>
        <begin position="968"/>
        <end position="998"/>
    </location>
</feature>
<keyword evidence="6" id="KW-0320">Glycogen biosynthesis</keyword>
<comment type="catalytic activity">
    <reaction evidence="11">
        <text>[1,4-alpha-D-glucosyl](n)-L-tyrosyl-[glycogenin] + UDP-alpha-D-glucose = [1,4-alpha-D-glucosyl](n+1)-L-tyrosyl-[glycogenin] + UDP + H(+)</text>
        <dbReference type="Rhea" id="RHEA:56560"/>
        <dbReference type="Rhea" id="RHEA-COMP:14606"/>
        <dbReference type="Rhea" id="RHEA-COMP:14607"/>
        <dbReference type="ChEBI" id="CHEBI:15378"/>
        <dbReference type="ChEBI" id="CHEBI:58223"/>
        <dbReference type="ChEBI" id="CHEBI:58885"/>
        <dbReference type="ChEBI" id="CHEBI:140574"/>
        <dbReference type="EC" id="2.4.1.186"/>
    </reaction>
</comment>
<keyword evidence="8" id="KW-0464">Manganese</keyword>
<evidence type="ECO:0000256" key="8">
    <source>
        <dbReference type="ARBA" id="ARBA00023211"/>
    </source>
</evidence>
<dbReference type="CDD" id="cd02537">
    <property type="entry name" value="GT8_Glycogenin"/>
    <property type="match status" value="1"/>
</dbReference>
<accession>S7S3J1</accession>
<evidence type="ECO:0000256" key="5">
    <source>
        <dbReference type="ARBA" id="ARBA00022723"/>
    </source>
</evidence>
<dbReference type="EC" id="2.4.1.186" evidence="10"/>
<dbReference type="Pfam" id="PF01501">
    <property type="entry name" value="Glyco_transf_8"/>
    <property type="match status" value="1"/>
</dbReference>
<feature type="compositionally biased region" description="Polar residues" evidence="14">
    <location>
        <begin position="622"/>
        <end position="633"/>
    </location>
</feature>
<evidence type="ECO:0000256" key="3">
    <source>
        <dbReference type="ARBA" id="ARBA00022490"/>
    </source>
</evidence>
<dbReference type="InterPro" id="IPR029044">
    <property type="entry name" value="Nucleotide-diphossugar_trans"/>
</dbReference>
<feature type="compositionally biased region" description="Polar residues" evidence="14">
    <location>
        <begin position="886"/>
        <end position="895"/>
    </location>
</feature>
<feature type="compositionally biased region" description="Pro residues" evidence="14">
    <location>
        <begin position="707"/>
        <end position="716"/>
    </location>
</feature>
<dbReference type="GO" id="GO:0005978">
    <property type="term" value="P:glycogen biosynthetic process"/>
    <property type="evidence" value="ECO:0007669"/>
    <property type="project" value="UniProtKB-KW"/>
</dbReference>
<dbReference type="RefSeq" id="XP_007860821.1">
    <property type="nucleotide sequence ID" value="XM_007862630.1"/>
</dbReference>
<gene>
    <name evidence="15" type="ORF">GLOTRDRAFT_124162</name>
</gene>
<comment type="similarity">
    <text evidence="9">Belongs to the glycosyltransferase 8 family. Glycogenin subfamily.</text>
</comment>
<comment type="function">
    <text evidence="13">Self-glucosylating initiator of glycogen synthesis. It catalyzes the formation of a short alpha (1,4)-glucosyl chain covalently attached via a glucose 1-O-tyrosyl linkage to internal tyrosine residues and these chains act as primers for the elongation reaction catalyzed by glycogen synthase.</text>
</comment>
<dbReference type="GO" id="GO:0008466">
    <property type="term" value="F:glycogenin glucosyltransferase activity"/>
    <property type="evidence" value="ECO:0007669"/>
    <property type="project" value="UniProtKB-EC"/>
</dbReference>
<reference evidence="15 16" key="1">
    <citation type="journal article" date="2012" name="Science">
        <title>The Paleozoic origin of enzymatic lignin decomposition reconstructed from 31 fungal genomes.</title>
        <authorList>
            <person name="Floudas D."/>
            <person name="Binder M."/>
            <person name="Riley R."/>
            <person name="Barry K."/>
            <person name="Blanchette R.A."/>
            <person name="Henrissat B."/>
            <person name="Martinez A.T."/>
            <person name="Otillar R."/>
            <person name="Spatafora J.W."/>
            <person name="Yadav J.S."/>
            <person name="Aerts A."/>
            <person name="Benoit I."/>
            <person name="Boyd A."/>
            <person name="Carlson A."/>
            <person name="Copeland A."/>
            <person name="Coutinho P.M."/>
            <person name="de Vries R.P."/>
            <person name="Ferreira P."/>
            <person name="Findley K."/>
            <person name="Foster B."/>
            <person name="Gaskell J."/>
            <person name="Glotzer D."/>
            <person name="Gorecki P."/>
            <person name="Heitman J."/>
            <person name="Hesse C."/>
            <person name="Hori C."/>
            <person name="Igarashi K."/>
            <person name="Jurgens J.A."/>
            <person name="Kallen N."/>
            <person name="Kersten P."/>
            <person name="Kohler A."/>
            <person name="Kuees U."/>
            <person name="Kumar T.K.A."/>
            <person name="Kuo A."/>
            <person name="LaButti K."/>
            <person name="Larrondo L.F."/>
            <person name="Lindquist E."/>
            <person name="Ling A."/>
            <person name="Lombard V."/>
            <person name="Lucas S."/>
            <person name="Lundell T."/>
            <person name="Martin R."/>
            <person name="McLaughlin D.J."/>
            <person name="Morgenstern I."/>
            <person name="Morin E."/>
            <person name="Murat C."/>
            <person name="Nagy L.G."/>
            <person name="Nolan M."/>
            <person name="Ohm R.A."/>
            <person name="Patyshakuliyeva A."/>
            <person name="Rokas A."/>
            <person name="Ruiz-Duenas F.J."/>
            <person name="Sabat G."/>
            <person name="Salamov A."/>
            <person name="Samejima M."/>
            <person name="Schmutz J."/>
            <person name="Slot J.C."/>
            <person name="St John F."/>
            <person name="Stenlid J."/>
            <person name="Sun H."/>
            <person name="Sun S."/>
            <person name="Syed K."/>
            <person name="Tsang A."/>
            <person name="Wiebenga A."/>
            <person name="Young D."/>
            <person name="Pisabarro A."/>
            <person name="Eastwood D.C."/>
            <person name="Martin F."/>
            <person name="Cullen D."/>
            <person name="Grigoriev I.V."/>
            <person name="Hibbett D.S."/>
        </authorList>
    </citation>
    <scope>NUCLEOTIDE SEQUENCE [LARGE SCALE GENOMIC DNA]</scope>
    <source>
        <strain evidence="15 16">ATCC 11539</strain>
    </source>
</reference>
<dbReference type="OMA" id="HAVFPWE"/>
<dbReference type="SUPFAM" id="SSF53448">
    <property type="entry name" value="Nucleotide-diphospho-sugar transferases"/>
    <property type="match status" value="1"/>
</dbReference>
<feature type="compositionally biased region" description="Low complexity" evidence="14">
    <location>
        <begin position="999"/>
        <end position="1010"/>
    </location>
</feature>
<proteinExistence type="inferred from homology"/>
<evidence type="ECO:0000256" key="2">
    <source>
        <dbReference type="ARBA" id="ARBA00004496"/>
    </source>
</evidence>
<dbReference type="HOGENOM" id="CLU_003372_0_0_1"/>
<feature type="compositionally biased region" description="Basic and acidic residues" evidence="14">
    <location>
        <begin position="352"/>
        <end position="382"/>
    </location>
</feature>
<dbReference type="Proteomes" id="UP000030669">
    <property type="component" value="Unassembled WGS sequence"/>
</dbReference>
<comment type="cofactor">
    <cofactor evidence="1">
        <name>Mn(2+)</name>
        <dbReference type="ChEBI" id="CHEBI:29035"/>
    </cofactor>
</comment>
<feature type="compositionally biased region" description="Pro residues" evidence="14">
    <location>
        <begin position="396"/>
        <end position="406"/>
    </location>
</feature>
<dbReference type="KEGG" id="gtr:GLOTRDRAFT_124162"/>
<dbReference type="GeneID" id="19301056"/>
<evidence type="ECO:0000256" key="7">
    <source>
        <dbReference type="ARBA" id="ARBA00023180"/>
    </source>
</evidence>
<dbReference type="InterPro" id="IPR002495">
    <property type="entry name" value="Glyco_trans_8"/>
</dbReference>
<evidence type="ECO:0000313" key="16">
    <source>
        <dbReference type="Proteomes" id="UP000030669"/>
    </source>
</evidence>
<name>S7S3J1_GLOTA</name>
<feature type="compositionally biased region" description="Basic residues" evidence="14">
    <location>
        <begin position="510"/>
        <end position="535"/>
    </location>
</feature>
<evidence type="ECO:0000256" key="11">
    <source>
        <dbReference type="ARBA" id="ARBA00050886"/>
    </source>
</evidence>
<evidence type="ECO:0000256" key="6">
    <source>
        <dbReference type="ARBA" id="ARBA00023056"/>
    </source>
</evidence>
<evidence type="ECO:0000256" key="1">
    <source>
        <dbReference type="ARBA" id="ARBA00001936"/>
    </source>
</evidence>
<dbReference type="OrthoDB" id="2014201at2759"/>
<feature type="compositionally biased region" description="Low complexity" evidence="14">
    <location>
        <begin position="811"/>
        <end position="823"/>
    </location>
</feature>
<keyword evidence="16" id="KW-1185">Reference proteome</keyword>
<evidence type="ECO:0000256" key="13">
    <source>
        <dbReference type="ARBA" id="ARBA00057883"/>
    </source>
</evidence>
<feature type="region of interest" description="Disordered" evidence="14">
    <location>
        <begin position="622"/>
        <end position="643"/>
    </location>
</feature>
<evidence type="ECO:0000256" key="4">
    <source>
        <dbReference type="ARBA" id="ARBA00022679"/>
    </source>
</evidence>
<comment type="subcellular location">
    <subcellularLocation>
        <location evidence="2">Cytoplasm</location>
    </subcellularLocation>
</comment>
<keyword evidence="3" id="KW-0963">Cytoplasm</keyword>
<organism evidence="15 16">
    <name type="scientific">Gloeophyllum trabeum (strain ATCC 11539 / FP-39264 / Madison 617)</name>
    <name type="common">Brown rot fungus</name>
    <dbReference type="NCBI Taxonomy" id="670483"/>
    <lineage>
        <taxon>Eukaryota</taxon>
        <taxon>Fungi</taxon>
        <taxon>Dikarya</taxon>
        <taxon>Basidiomycota</taxon>
        <taxon>Agaricomycotina</taxon>
        <taxon>Agaricomycetes</taxon>
        <taxon>Gloeophyllales</taxon>
        <taxon>Gloeophyllaceae</taxon>
        <taxon>Gloeophyllum</taxon>
    </lineage>
</organism>
<feature type="region of interest" description="Disordered" evidence="14">
    <location>
        <begin position="324"/>
        <end position="609"/>
    </location>
</feature>
<dbReference type="GO" id="GO:0005737">
    <property type="term" value="C:cytoplasm"/>
    <property type="evidence" value="ECO:0007669"/>
    <property type="project" value="UniProtKB-SubCell"/>
</dbReference>
<feature type="region of interest" description="Disordered" evidence="14">
    <location>
        <begin position="737"/>
        <end position="1028"/>
    </location>
</feature>
<evidence type="ECO:0000256" key="10">
    <source>
        <dbReference type="ARBA" id="ARBA00038934"/>
    </source>
</evidence>
<feature type="region of interest" description="Disordered" evidence="14">
    <location>
        <begin position="676"/>
        <end position="721"/>
    </location>
</feature>
<keyword evidence="5" id="KW-0479">Metal-binding</keyword>
<dbReference type="AlphaFoldDB" id="S7S3J1"/>
<comment type="catalytic activity">
    <reaction evidence="12">
        <text>L-tyrosyl-[glycogenin] + UDP-alpha-D-glucose = alpha-D-glucosyl-L-tyrosyl-[glycogenin] + UDP + H(+)</text>
        <dbReference type="Rhea" id="RHEA:23360"/>
        <dbReference type="Rhea" id="RHEA-COMP:14604"/>
        <dbReference type="Rhea" id="RHEA-COMP:14605"/>
        <dbReference type="ChEBI" id="CHEBI:15378"/>
        <dbReference type="ChEBI" id="CHEBI:46858"/>
        <dbReference type="ChEBI" id="CHEBI:58223"/>
        <dbReference type="ChEBI" id="CHEBI:58885"/>
        <dbReference type="ChEBI" id="CHEBI:140573"/>
        <dbReference type="EC" id="2.4.1.186"/>
    </reaction>
</comment>
<dbReference type="Gene3D" id="3.90.550.10">
    <property type="entry name" value="Spore Coat Polysaccharide Biosynthesis Protein SpsA, Chain A"/>
    <property type="match status" value="1"/>
</dbReference>
<evidence type="ECO:0000256" key="12">
    <source>
        <dbReference type="ARBA" id="ARBA00052293"/>
    </source>
</evidence>
<feature type="compositionally biased region" description="Basic residues" evidence="14">
    <location>
        <begin position="460"/>
        <end position="484"/>
    </location>
</feature>
<dbReference type="eggNOG" id="KOG1950">
    <property type="taxonomic scope" value="Eukaryota"/>
</dbReference>
<evidence type="ECO:0000256" key="9">
    <source>
        <dbReference type="ARBA" id="ARBA00038162"/>
    </source>
</evidence>
<protein>
    <recommendedName>
        <fullName evidence="10">glycogenin glucosyltransferase</fullName>
        <ecNumber evidence="10">2.4.1.186</ecNumber>
    </recommendedName>
</protein>
<keyword evidence="7" id="KW-0325">Glycoprotein</keyword>
<dbReference type="GO" id="GO:0046872">
    <property type="term" value="F:metal ion binding"/>
    <property type="evidence" value="ECO:0007669"/>
    <property type="project" value="UniProtKB-KW"/>
</dbReference>
<dbReference type="PANTHER" id="PTHR11183">
    <property type="entry name" value="GLYCOGENIN SUBFAMILY MEMBER"/>
    <property type="match status" value="1"/>
</dbReference>
<dbReference type="InterPro" id="IPR050587">
    <property type="entry name" value="GNT1/Glycosyltrans_8"/>
</dbReference>
<dbReference type="EMBL" id="KB469296">
    <property type="protein sequence ID" value="EPQ60404.1"/>
    <property type="molecule type" value="Genomic_DNA"/>
</dbReference>
<feature type="compositionally biased region" description="Basic and acidic residues" evidence="14">
    <location>
        <begin position="485"/>
        <end position="497"/>
    </location>
</feature>